<feature type="region of interest" description="Disordered" evidence="1">
    <location>
        <begin position="104"/>
        <end position="163"/>
    </location>
</feature>
<accession>A0AAD9ZH67</accession>
<protein>
    <submittedName>
        <fullName evidence="2">Uncharacterized protein</fullName>
    </submittedName>
</protein>
<organism evidence="2 3">
    <name type="scientific">Lepraria neglecta</name>
    <dbReference type="NCBI Taxonomy" id="209136"/>
    <lineage>
        <taxon>Eukaryota</taxon>
        <taxon>Fungi</taxon>
        <taxon>Dikarya</taxon>
        <taxon>Ascomycota</taxon>
        <taxon>Pezizomycotina</taxon>
        <taxon>Lecanoromycetes</taxon>
        <taxon>OSLEUM clade</taxon>
        <taxon>Lecanoromycetidae</taxon>
        <taxon>Lecanorales</taxon>
        <taxon>Lecanorineae</taxon>
        <taxon>Stereocaulaceae</taxon>
        <taxon>Lepraria</taxon>
    </lineage>
</organism>
<sequence length="163" mass="18741">MKALNDIETAFFKSRLRGKVIVKWTESSELFERGHNRIPRGTHSGHEDGASTISLNADKIFQSRTPFLQMWRTKVHELVVISKGEKHYKDDHMMSERWAEKQDIRNNNLVSRDHDADDYPMTSAPTPNYRVANGYSKSPYRSSARSPPVTDFDHAGLNSNNTY</sequence>
<evidence type="ECO:0000313" key="3">
    <source>
        <dbReference type="Proteomes" id="UP001276659"/>
    </source>
</evidence>
<name>A0AAD9ZH67_9LECA</name>
<dbReference type="Proteomes" id="UP001276659">
    <property type="component" value="Unassembled WGS sequence"/>
</dbReference>
<keyword evidence="3" id="KW-1185">Reference proteome</keyword>
<proteinExistence type="predicted"/>
<dbReference type="AlphaFoldDB" id="A0AAD9ZH67"/>
<evidence type="ECO:0000313" key="2">
    <source>
        <dbReference type="EMBL" id="KAK3176974.1"/>
    </source>
</evidence>
<dbReference type="EMBL" id="JASNWA010000004">
    <property type="protein sequence ID" value="KAK3176974.1"/>
    <property type="molecule type" value="Genomic_DNA"/>
</dbReference>
<evidence type="ECO:0000256" key="1">
    <source>
        <dbReference type="SAM" id="MobiDB-lite"/>
    </source>
</evidence>
<gene>
    <name evidence="2" type="ORF">OEA41_008300</name>
</gene>
<comment type="caution">
    <text evidence="2">The sequence shown here is derived from an EMBL/GenBank/DDBJ whole genome shotgun (WGS) entry which is preliminary data.</text>
</comment>
<feature type="compositionally biased region" description="Polar residues" evidence="1">
    <location>
        <begin position="135"/>
        <end position="145"/>
    </location>
</feature>
<reference evidence="2" key="1">
    <citation type="submission" date="2022-11" db="EMBL/GenBank/DDBJ databases">
        <title>Chromosomal genome sequence assembly and mating type (MAT) locus characterization of the leprose asexual lichenized fungus Lepraria neglecta (Nyl.) Erichsen.</title>
        <authorList>
            <person name="Allen J.L."/>
            <person name="Pfeffer B."/>
        </authorList>
    </citation>
    <scope>NUCLEOTIDE SEQUENCE</scope>
    <source>
        <strain evidence="2">Allen 5258</strain>
    </source>
</reference>